<dbReference type="GO" id="GO:0000390">
    <property type="term" value="P:spliceosomal complex disassembly"/>
    <property type="evidence" value="ECO:0007669"/>
    <property type="project" value="InterPro"/>
</dbReference>
<feature type="region of interest" description="Disordered" evidence="7">
    <location>
        <begin position="1"/>
        <end position="25"/>
    </location>
</feature>
<name>A0A0C2IDQ1_THEKT</name>
<keyword evidence="5" id="KW-0508">mRNA splicing</keyword>
<comment type="similarity">
    <text evidence="2">Belongs to the TFP11/STIP family.</text>
</comment>
<evidence type="ECO:0000313" key="9">
    <source>
        <dbReference type="EMBL" id="KII63443.1"/>
    </source>
</evidence>
<dbReference type="OMA" id="CEQDIIQ"/>
<evidence type="ECO:0000259" key="8">
    <source>
        <dbReference type="PROSITE" id="PS50174"/>
    </source>
</evidence>
<feature type="region of interest" description="Disordered" evidence="7">
    <location>
        <begin position="38"/>
        <end position="75"/>
    </location>
</feature>
<dbReference type="Pfam" id="PF01585">
    <property type="entry name" value="G-patch"/>
    <property type="match status" value="1"/>
</dbReference>
<comment type="subcellular location">
    <subcellularLocation>
        <location evidence="1">Nucleus</location>
    </subcellularLocation>
</comment>
<evidence type="ECO:0000256" key="4">
    <source>
        <dbReference type="ARBA" id="ARBA00022728"/>
    </source>
</evidence>
<dbReference type="AlphaFoldDB" id="A0A0C2IDQ1"/>
<keyword evidence="3" id="KW-0507">mRNA processing</keyword>
<dbReference type="Pfam" id="PF12457">
    <property type="entry name" value="TIP_N"/>
    <property type="match status" value="1"/>
</dbReference>
<dbReference type="InterPro" id="IPR022159">
    <property type="entry name" value="STIP/TFIP11_N"/>
</dbReference>
<dbReference type="Pfam" id="PF07842">
    <property type="entry name" value="GCFC"/>
    <property type="match status" value="1"/>
</dbReference>
<dbReference type="OrthoDB" id="4822at2759"/>
<sequence>MDEYEGFDLTENEIESAINPGRRGRKLTKDEQIYGIWAETDERPAKQRKPKFGPDIQMKTEKNKTKRQEEEFASWEKHTTGFGSKMLEKMGFKPGMGLGKHGSGIIEPIQAVSRPGRAALGAYGAEASENVPSETKPSPKPVESKISAARVPTWKKTQEPHSYIKKTFEELVKEAQTATTYEAIKVIDMTGADAKVSYGYDSISIKAEVQTTANFQLPELTHNLKLIVNMTEKSLISQLKKVQIKKDVNASFANEKQAITDSIQNITSEIEKLNHLSDNIENLKLALDYCPDLHEKLEIFIDSFELLYNEEFMEFGIDGLIGGIFYPLLIEALNYWDPFHEPEKLTPFFSKLYSFFNSVKWETGNISDSYQHQEIYNKIVIDLWIPRFAQALIQINMKEYPEILVFLKIWRNLITPYLWNEVLKSVMNCLIIQIQDLDLSQRSNYPHSWVLGYSDLLADDIQQVYKAVFKKFMLYFQKWDPADTGCIDMIRPWITVLKKDHMQTFLSRCLVPKFIEHLDKHLVINPRNQVLEPLTCILKWSDVVDQHTIANVISRGFSRKWFKVLHLWLNSNPNLSDVKKWYSGWKSLFNKYMTYPSIRGIFAQALEMIEQCMNKETVSMPEEYVFTIPKQAKEATASKVTLTFKELVENSAADNCIIFTPTSRKRPDGKTVYQFGKDFIYIDRDVIFLENKQSVANKWTPISLADLVDNSLRS</sequence>
<evidence type="ECO:0000313" key="10">
    <source>
        <dbReference type="Proteomes" id="UP000031668"/>
    </source>
</evidence>
<keyword evidence="6" id="KW-0539">Nucleus</keyword>
<dbReference type="InterPro" id="IPR000467">
    <property type="entry name" value="G_patch_dom"/>
</dbReference>
<dbReference type="Proteomes" id="UP000031668">
    <property type="component" value="Unassembled WGS sequence"/>
</dbReference>
<evidence type="ECO:0000256" key="5">
    <source>
        <dbReference type="ARBA" id="ARBA00023187"/>
    </source>
</evidence>
<dbReference type="PROSITE" id="PS50174">
    <property type="entry name" value="G_PATCH"/>
    <property type="match status" value="1"/>
</dbReference>
<keyword evidence="10" id="KW-1185">Reference proteome</keyword>
<reference evidence="9 10" key="1">
    <citation type="journal article" date="2014" name="Genome Biol. Evol.">
        <title>The genome of the myxosporean Thelohanellus kitauei shows adaptations to nutrient acquisition within its fish host.</title>
        <authorList>
            <person name="Yang Y."/>
            <person name="Xiong J."/>
            <person name="Zhou Z."/>
            <person name="Huo F."/>
            <person name="Miao W."/>
            <person name="Ran C."/>
            <person name="Liu Y."/>
            <person name="Zhang J."/>
            <person name="Feng J."/>
            <person name="Wang M."/>
            <person name="Wang M."/>
            <person name="Wang L."/>
            <person name="Yao B."/>
        </authorList>
    </citation>
    <scope>NUCLEOTIDE SEQUENCE [LARGE SCALE GENOMIC DNA]</scope>
    <source>
        <strain evidence="9">Wuqing</strain>
    </source>
</reference>
<dbReference type="InterPro" id="IPR022783">
    <property type="entry name" value="GCFC_dom"/>
</dbReference>
<proteinExistence type="inferred from homology"/>
<evidence type="ECO:0000256" key="2">
    <source>
        <dbReference type="ARBA" id="ARBA00010900"/>
    </source>
</evidence>
<feature type="compositionally biased region" description="Acidic residues" evidence="7">
    <location>
        <begin position="1"/>
        <end position="14"/>
    </location>
</feature>
<evidence type="ECO:0000256" key="6">
    <source>
        <dbReference type="ARBA" id="ARBA00023242"/>
    </source>
</evidence>
<evidence type="ECO:0000256" key="3">
    <source>
        <dbReference type="ARBA" id="ARBA00022664"/>
    </source>
</evidence>
<dbReference type="EMBL" id="JWZT01004669">
    <property type="protein sequence ID" value="KII63443.1"/>
    <property type="molecule type" value="Genomic_DNA"/>
</dbReference>
<evidence type="ECO:0000256" key="1">
    <source>
        <dbReference type="ARBA" id="ARBA00004123"/>
    </source>
</evidence>
<evidence type="ECO:0000256" key="7">
    <source>
        <dbReference type="SAM" id="MobiDB-lite"/>
    </source>
</evidence>
<gene>
    <name evidence="9" type="ORF">RF11_02252</name>
</gene>
<dbReference type="SMART" id="SM00443">
    <property type="entry name" value="G_patch"/>
    <property type="match status" value="1"/>
</dbReference>
<dbReference type="PANTHER" id="PTHR23329:SF1">
    <property type="entry name" value="TUFTELIN-INTERACTING PROTEIN 11"/>
    <property type="match status" value="1"/>
</dbReference>
<feature type="region of interest" description="Disordered" evidence="7">
    <location>
        <begin position="127"/>
        <end position="152"/>
    </location>
</feature>
<comment type="caution">
    <text evidence="9">The sequence shown here is derived from an EMBL/GenBank/DDBJ whole genome shotgun (WGS) entry which is preliminary data.</text>
</comment>
<protein>
    <submittedName>
        <fullName evidence="9">Tuftelin-interacting protein 11</fullName>
    </submittedName>
</protein>
<dbReference type="PANTHER" id="PTHR23329">
    <property type="entry name" value="TUFTELIN-INTERACTING PROTEIN 11-RELATED"/>
    <property type="match status" value="1"/>
</dbReference>
<feature type="domain" description="G-patch" evidence="8">
    <location>
        <begin position="79"/>
        <end position="125"/>
    </location>
</feature>
<dbReference type="GO" id="GO:0003676">
    <property type="term" value="F:nucleic acid binding"/>
    <property type="evidence" value="ECO:0007669"/>
    <property type="project" value="InterPro"/>
</dbReference>
<feature type="compositionally biased region" description="Basic and acidic residues" evidence="7">
    <location>
        <begin position="58"/>
        <end position="75"/>
    </location>
</feature>
<dbReference type="InterPro" id="IPR045211">
    <property type="entry name" value="TFP11/STIP/Ntr1"/>
</dbReference>
<organism evidence="9 10">
    <name type="scientific">Thelohanellus kitauei</name>
    <name type="common">Myxosporean</name>
    <dbReference type="NCBI Taxonomy" id="669202"/>
    <lineage>
        <taxon>Eukaryota</taxon>
        <taxon>Metazoa</taxon>
        <taxon>Cnidaria</taxon>
        <taxon>Myxozoa</taxon>
        <taxon>Myxosporea</taxon>
        <taxon>Bivalvulida</taxon>
        <taxon>Platysporina</taxon>
        <taxon>Myxobolidae</taxon>
        <taxon>Thelohanellus</taxon>
    </lineage>
</organism>
<accession>A0A0C2IDQ1</accession>
<keyword evidence="4" id="KW-0747">Spliceosome</keyword>
<dbReference type="GO" id="GO:0071008">
    <property type="term" value="C:U2-type post-mRNA release spliceosomal complex"/>
    <property type="evidence" value="ECO:0007669"/>
    <property type="project" value="TreeGrafter"/>
</dbReference>